<dbReference type="EMBL" id="JAGHQL010000039">
    <property type="protein sequence ID" value="KAH0543098.1"/>
    <property type="molecule type" value="Genomic_DNA"/>
</dbReference>
<accession>A0A9P8ICN6</accession>
<evidence type="ECO:0000313" key="2">
    <source>
        <dbReference type="Proteomes" id="UP000698800"/>
    </source>
</evidence>
<comment type="caution">
    <text evidence="1">The sequence shown here is derived from an EMBL/GenBank/DDBJ whole genome shotgun (WGS) entry which is preliminary data.</text>
</comment>
<reference evidence="1" key="1">
    <citation type="submission" date="2021-03" db="EMBL/GenBank/DDBJ databases">
        <title>Comparative genomics and phylogenomic investigation of the class Geoglossomycetes provide insights into ecological specialization and systematics.</title>
        <authorList>
            <person name="Melie T."/>
            <person name="Pirro S."/>
            <person name="Miller A.N."/>
            <person name="Quandt A."/>
        </authorList>
    </citation>
    <scope>NUCLEOTIDE SEQUENCE</scope>
    <source>
        <strain evidence="1">GBOQ0MN5Z8</strain>
    </source>
</reference>
<dbReference type="Proteomes" id="UP000698800">
    <property type="component" value="Unassembled WGS sequence"/>
</dbReference>
<organism evidence="1 2">
    <name type="scientific">Glutinoglossum americanum</name>
    <dbReference type="NCBI Taxonomy" id="1670608"/>
    <lineage>
        <taxon>Eukaryota</taxon>
        <taxon>Fungi</taxon>
        <taxon>Dikarya</taxon>
        <taxon>Ascomycota</taxon>
        <taxon>Pezizomycotina</taxon>
        <taxon>Geoglossomycetes</taxon>
        <taxon>Geoglossales</taxon>
        <taxon>Geoglossaceae</taxon>
        <taxon>Glutinoglossum</taxon>
    </lineage>
</organism>
<gene>
    <name evidence="1" type="ORF">FGG08_002524</name>
</gene>
<keyword evidence="2" id="KW-1185">Reference proteome</keyword>
<dbReference type="AlphaFoldDB" id="A0A9P8ICN6"/>
<sequence length="505" mass="53817">MEFKEVKEDKLWGEKPSTLSKGDILRPTSAAELGAKLDAVMAIIRRPKQIIALFDGEIDDFLALGRPLPNRTVITAGPKPDFLARELQRGAHYALPGLPTVTGSQIEAAGGMDPILGKDATPAQVSARARAMYETLTQLTVHATSARLDSGTDVTMAAGLSLLLRYGVEAARLAFQHQQLKDTVATGYAQQAAAQFEAAFMRLQEECPPTGNEVVVVATSLAKKSVHDDGPLEIGGANFAANPFAALVLVASGVEVVLSHRSQSGPISSLTPSCIARQLQTAQTDAERGLWEEVQQLPNSFFESTGPVARRSASFNLAQFIKWAERATRGDASFSRWDTLTNFLEELTFEQDRVRIDEVLVGDPAMEALVASADGTTPLDTLEPHLFAQKPAQTSADASGMISMLNSIIKGFNGIAEYEAVLTGPVDSEPIPVMPDRVMATVCDPVSALNRRLKELGAAANYLHGPAQTAEISRITKCLDAARGAVMRASGQGPVAASGWSKASP</sequence>
<proteinExistence type="predicted"/>
<name>A0A9P8ICN6_9PEZI</name>
<protein>
    <submittedName>
        <fullName evidence="1">Uncharacterized protein</fullName>
    </submittedName>
</protein>
<evidence type="ECO:0000313" key="1">
    <source>
        <dbReference type="EMBL" id="KAH0543098.1"/>
    </source>
</evidence>